<dbReference type="PANTHER" id="PTHR48097">
    <property type="entry name" value="L-THREONINE ALDOLASE-RELATED"/>
    <property type="match status" value="1"/>
</dbReference>
<dbReference type="PANTHER" id="PTHR48097:SF9">
    <property type="entry name" value="L-THREONINE ALDOLASE"/>
    <property type="match status" value="1"/>
</dbReference>
<reference evidence="8" key="1">
    <citation type="journal article" date="2023" name="Mol. Phylogenet. Evol.">
        <title>Genome-scale phylogeny and comparative genomics of the fungal order Sordariales.</title>
        <authorList>
            <person name="Hensen N."/>
            <person name="Bonometti L."/>
            <person name="Westerberg I."/>
            <person name="Brannstrom I.O."/>
            <person name="Guillou S."/>
            <person name="Cros-Aarteil S."/>
            <person name="Calhoun S."/>
            <person name="Haridas S."/>
            <person name="Kuo A."/>
            <person name="Mondo S."/>
            <person name="Pangilinan J."/>
            <person name="Riley R."/>
            <person name="LaButti K."/>
            <person name="Andreopoulos B."/>
            <person name="Lipzen A."/>
            <person name="Chen C."/>
            <person name="Yan M."/>
            <person name="Daum C."/>
            <person name="Ng V."/>
            <person name="Clum A."/>
            <person name="Steindorff A."/>
            <person name="Ohm R.A."/>
            <person name="Martin F."/>
            <person name="Silar P."/>
            <person name="Natvig D.O."/>
            <person name="Lalanne C."/>
            <person name="Gautier V."/>
            <person name="Ament-Velasquez S.L."/>
            <person name="Kruys A."/>
            <person name="Hutchinson M.I."/>
            <person name="Powell A.J."/>
            <person name="Barry K."/>
            <person name="Miller A.N."/>
            <person name="Grigoriev I.V."/>
            <person name="Debuchy R."/>
            <person name="Gladieux P."/>
            <person name="Hiltunen Thoren M."/>
            <person name="Johannesson H."/>
        </authorList>
    </citation>
    <scope>NUCLEOTIDE SEQUENCE [LARGE SCALE GENOMIC DNA]</scope>
    <source>
        <strain evidence="8">CBS 340.73</strain>
    </source>
</reference>
<evidence type="ECO:0000313" key="8">
    <source>
        <dbReference type="Proteomes" id="UP001303473"/>
    </source>
</evidence>
<dbReference type="GO" id="GO:0006545">
    <property type="term" value="P:glycine biosynthetic process"/>
    <property type="evidence" value="ECO:0007669"/>
    <property type="project" value="TreeGrafter"/>
</dbReference>
<dbReference type="InterPro" id="IPR015421">
    <property type="entry name" value="PyrdxlP-dep_Trfase_major"/>
</dbReference>
<dbReference type="GO" id="GO:0006567">
    <property type="term" value="P:L-threonine catabolic process"/>
    <property type="evidence" value="ECO:0007669"/>
    <property type="project" value="TreeGrafter"/>
</dbReference>
<evidence type="ECO:0000256" key="4">
    <source>
        <dbReference type="ARBA" id="ARBA00023239"/>
    </source>
</evidence>
<feature type="modified residue" description="N6-(pyridoxal phosphate)lysine" evidence="5">
    <location>
        <position position="216"/>
    </location>
</feature>
<evidence type="ECO:0000259" key="6">
    <source>
        <dbReference type="Pfam" id="PF01212"/>
    </source>
</evidence>
<dbReference type="Gene3D" id="3.40.640.10">
    <property type="entry name" value="Type I PLP-dependent aspartate aminotransferase-like (Major domain)"/>
    <property type="match status" value="1"/>
</dbReference>
<name>A0AAN6NC88_9PEZI</name>
<dbReference type="Pfam" id="PF01212">
    <property type="entry name" value="Beta_elim_lyase"/>
    <property type="match status" value="1"/>
</dbReference>
<dbReference type="AlphaFoldDB" id="A0AAN6NC88"/>
<accession>A0AAN6NC88</accession>
<comment type="similarity">
    <text evidence="2">Belongs to the threonine aldolase family.</text>
</comment>
<evidence type="ECO:0000256" key="5">
    <source>
        <dbReference type="PIRSR" id="PIRSR017617-1"/>
    </source>
</evidence>
<gene>
    <name evidence="7" type="ORF">QBC46DRAFT_339486</name>
</gene>
<keyword evidence="3" id="KW-0663">Pyridoxal phosphate</keyword>
<dbReference type="GO" id="GO:0005829">
    <property type="term" value="C:cytosol"/>
    <property type="evidence" value="ECO:0007669"/>
    <property type="project" value="TreeGrafter"/>
</dbReference>
<comment type="cofactor">
    <cofactor evidence="1">
        <name>pyridoxal 5'-phosphate</name>
        <dbReference type="ChEBI" id="CHEBI:597326"/>
    </cofactor>
</comment>
<keyword evidence="8" id="KW-1185">Reference proteome</keyword>
<keyword evidence="4" id="KW-0456">Lyase</keyword>
<dbReference type="PIRSF" id="PIRSF017617">
    <property type="entry name" value="Thr_aldolase"/>
    <property type="match status" value="1"/>
</dbReference>
<dbReference type="InterPro" id="IPR015424">
    <property type="entry name" value="PyrdxlP-dep_Trfase"/>
</dbReference>
<sequence length="276" mass="30047">MATQAAVNQERNPDMQATVQPTISRNHVVPAAYDFRSDYVTIPTVAMLQSIASTTLNDDVGMEDPTTNDFQAFIAQLTGHEDALFVLSGTMGNQIALRAALTTPPYSVVADQRSHIARMEVGGPATLCGAQLREIMASNGHHLTLEDVQTRTSNTLGGVIFPVDEAARISHWARSQDPPIPMHLDGARLWEAVAADAGSLQEYCRLFDSVQLCLTKGLGAPIGPVIVGNRALVQRARWVRDNMLEGRIVVHYQICDDAVHRLYRVMAASFIASEAL</sequence>
<comment type="caution">
    <text evidence="7">The sequence shown here is derived from an EMBL/GenBank/DDBJ whole genome shotgun (WGS) entry which is preliminary data.</text>
</comment>
<dbReference type="FunFam" id="3.40.640.10:FF:000030">
    <property type="entry name" value="Low-specificity L-threonine aldolase"/>
    <property type="match status" value="1"/>
</dbReference>
<evidence type="ECO:0000313" key="7">
    <source>
        <dbReference type="EMBL" id="KAK3942536.1"/>
    </source>
</evidence>
<dbReference type="GO" id="GO:0008732">
    <property type="term" value="F:L-allo-threonine aldolase activity"/>
    <property type="evidence" value="ECO:0007669"/>
    <property type="project" value="TreeGrafter"/>
</dbReference>
<evidence type="ECO:0000256" key="3">
    <source>
        <dbReference type="ARBA" id="ARBA00022898"/>
    </source>
</evidence>
<dbReference type="SUPFAM" id="SSF53383">
    <property type="entry name" value="PLP-dependent transferases"/>
    <property type="match status" value="1"/>
</dbReference>
<dbReference type="InterPro" id="IPR023603">
    <property type="entry name" value="Low_specificity_L-TA-like"/>
</dbReference>
<feature type="domain" description="Aromatic amino acid beta-eliminating lyase/threonine aldolase" evidence="6">
    <location>
        <begin position="34"/>
        <end position="242"/>
    </location>
</feature>
<evidence type="ECO:0000256" key="1">
    <source>
        <dbReference type="ARBA" id="ARBA00001933"/>
    </source>
</evidence>
<dbReference type="InterPro" id="IPR001597">
    <property type="entry name" value="ArAA_b-elim_lyase/Thr_aldolase"/>
</dbReference>
<protein>
    <submittedName>
        <fullName evidence="7">Threonine aldolase</fullName>
    </submittedName>
</protein>
<organism evidence="7 8">
    <name type="scientific">Diplogelasinospora grovesii</name>
    <dbReference type="NCBI Taxonomy" id="303347"/>
    <lineage>
        <taxon>Eukaryota</taxon>
        <taxon>Fungi</taxon>
        <taxon>Dikarya</taxon>
        <taxon>Ascomycota</taxon>
        <taxon>Pezizomycotina</taxon>
        <taxon>Sordariomycetes</taxon>
        <taxon>Sordariomycetidae</taxon>
        <taxon>Sordariales</taxon>
        <taxon>Diplogelasinosporaceae</taxon>
        <taxon>Diplogelasinospora</taxon>
    </lineage>
</organism>
<evidence type="ECO:0000256" key="2">
    <source>
        <dbReference type="ARBA" id="ARBA00006966"/>
    </source>
</evidence>
<proteinExistence type="inferred from homology"/>
<dbReference type="EMBL" id="MU853773">
    <property type="protein sequence ID" value="KAK3942536.1"/>
    <property type="molecule type" value="Genomic_DNA"/>
</dbReference>
<dbReference type="Proteomes" id="UP001303473">
    <property type="component" value="Unassembled WGS sequence"/>
</dbReference>